<evidence type="ECO:0000313" key="10">
    <source>
        <dbReference type="Proteomes" id="UP001154114"/>
    </source>
</evidence>
<sequence length="643" mass="75092">MTEDMDMSKCVLGKIELASIVENSDGTVYFSCVECSAAFEDKEELEKHMVTHNGEYRFFCGICGIGLKRKEHLNRHTLEHQQVRPFVCPECGKRFKRKEHMKIHIRSIHSGEKNEVCPLCDKMFHRKDHLRKHIQTHTKMFVLDQNSDSVSSQEYEDSTEDIIDEDVKPNILEGQCEVIMEERDEKYNMRESLNEIQSIERPYVCLVCKKAYKRKDHLKIHSWTHTKKDKECSECGKTFHRRDHLLKHIQTHNRVYVDQIPDLASSKGYPDIKLEIDDDSNTLEGQCEVILQEHEDKFNSQESLNETQSSERPFMCPVCKKSYKRKDHLKIHSWTHLRKDKICTECGKAFHTDDQLLTHMNVHLQSYTVYNGDDDYINGEPIQAEEYMTDNSLLVERSSIYNGESRPHECGICHRRFKRKQHLKVHLNVHAKHSNHSVWCASCGEGFLSNDDFESHDCQSTSQQDVIDDQTQHVPQEAKKENKYPQEYDNMSLSEIANLNNTQYPGIEEKLLPTPQRVFVCKYCSKPFKRKDHYKIHLHIHTGVKSFFCPDCGKGFYRKDHMQKHMLVHSKAKPKKEIPDLFPINMLPRKKQAKKVLPEITIHAPSNTKLRVPLQIKVPYQMVMSLDNGEQRAVTIDPQASTS</sequence>
<evidence type="ECO:0000256" key="1">
    <source>
        <dbReference type="ARBA" id="ARBA00004123"/>
    </source>
</evidence>
<feature type="domain" description="C2H2-type" evidence="8">
    <location>
        <begin position="203"/>
        <end position="230"/>
    </location>
</feature>
<dbReference type="FunFam" id="3.30.160.60:FF:000624">
    <property type="entry name" value="zinc finger protein 697"/>
    <property type="match status" value="1"/>
</dbReference>
<evidence type="ECO:0000256" key="7">
    <source>
        <dbReference type="PROSITE-ProRule" id="PRU00042"/>
    </source>
</evidence>
<dbReference type="Proteomes" id="UP001154114">
    <property type="component" value="Chromosome 10"/>
</dbReference>
<evidence type="ECO:0000256" key="6">
    <source>
        <dbReference type="ARBA" id="ARBA00023242"/>
    </source>
</evidence>
<keyword evidence="2" id="KW-0479">Metal-binding</keyword>
<dbReference type="InterPro" id="IPR036236">
    <property type="entry name" value="Znf_C2H2_sf"/>
</dbReference>
<comment type="subcellular location">
    <subcellularLocation>
        <location evidence="1">Nucleus</location>
    </subcellularLocation>
</comment>
<dbReference type="InterPro" id="IPR013087">
    <property type="entry name" value="Znf_C2H2_type"/>
</dbReference>
<dbReference type="GO" id="GO:0000981">
    <property type="term" value="F:DNA-binding transcription factor activity, RNA polymerase II-specific"/>
    <property type="evidence" value="ECO:0007669"/>
    <property type="project" value="TreeGrafter"/>
</dbReference>
<dbReference type="GO" id="GO:0005634">
    <property type="term" value="C:nucleus"/>
    <property type="evidence" value="ECO:0007669"/>
    <property type="project" value="UniProtKB-SubCell"/>
</dbReference>
<dbReference type="PROSITE" id="PS50157">
    <property type="entry name" value="ZINC_FINGER_C2H2_2"/>
    <property type="match status" value="11"/>
</dbReference>
<feature type="domain" description="C2H2-type" evidence="8">
    <location>
        <begin position="230"/>
        <end position="252"/>
    </location>
</feature>
<feature type="domain" description="C2H2-type" evidence="8">
    <location>
        <begin position="30"/>
        <end position="57"/>
    </location>
</feature>
<gene>
    <name evidence="9" type="ORF">CINC_LOCUS985</name>
</gene>
<evidence type="ECO:0000259" key="8">
    <source>
        <dbReference type="PROSITE" id="PS50157"/>
    </source>
</evidence>
<dbReference type="FunFam" id="3.30.160.60:FF:000446">
    <property type="entry name" value="Zinc finger protein"/>
    <property type="match status" value="1"/>
</dbReference>
<dbReference type="GO" id="GO:0008270">
    <property type="term" value="F:zinc ion binding"/>
    <property type="evidence" value="ECO:0007669"/>
    <property type="project" value="UniProtKB-KW"/>
</dbReference>
<protein>
    <recommendedName>
        <fullName evidence="8">C2H2-type domain-containing protein</fullName>
    </recommendedName>
</protein>
<proteinExistence type="predicted"/>
<feature type="domain" description="C2H2-type" evidence="8">
    <location>
        <begin position="408"/>
        <end position="435"/>
    </location>
</feature>
<keyword evidence="4 7" id="KW-0863">Zinc-finger</keyword>
<evidence type="ECO:0000256" key="4">
    <source>
        <dbReference type="ARBA" id="ARBA00022771"/>
    </source>
</evidence>
<feature type="domain" description="C2H2-type" evidence="8">
    <location>
        <begin position="58"/>
        <end position="85"/>
    </location>
</feature>
<dbReference type="SUPFAM" id="SSF57667">
    <property type="entry name" value="beta-beta-alpha zinc fingers"/>
    <property type="match status" value="6"/>
</dbReference>
<evidence type="ECO:0000313" key="9">
    <source>
        <dbReference type="EMBL" id="CAH0579178.1"/>
    </source>
</evidence>
<organism evidence="9 10">
    <name type="scientific">Chrysodeixis includens</name>
    <name type="common">Soybean looper</name>
    <name type="synonym">Pseudoplusia includens</name>
    <dbReference type="NCBI Taxonomy" id="689277"/>
    <lineage>
        <taxon>Eukaryota</taxon>
        <taxon>Metazoa</taxon>
        <taxon>Ecdysozoa</taxon>
        <taxon>Arthropoda</taxon>
        <taxon>Hexapoda</taxon>
        <taxon>Insecta</taxon>
        <taxon>Pterygota</taxon>
        <taxon>Neoptera</taxon>
        <taxon>Endopterygota</taxon>
        <taxon>Lepidoptera</taxon>
        <taxon>Glossata</taxon>
        <taxon>Ditrysia</taxon>
        <taxon>Noctuoidea</taxon>
        <taxon>Noctuidae</taxon>
        <taxon>Plusiinae</taxon>
        <taxon>Chrysodeixis</taxon>
    </lineage>
</organism>
<evidence type="ECO:0000256" key="3">
    <source>
        <dbReference type="ARBA" id="ARBA00022737"/>
    </source>
</evidence>
<feature type="domain" description="C2H2-type" evidence="8">
    <location>
        <begin position="547"/>
        <end position="574"/>
    </location>
</feature>
<dbReference type="EMBL" id="LR824013">
    <property type="protein sequence ID" value="CAH0579178.1"/>
    <property type="molecule type" value="Genomic_DNA"/>
</dbReference>
<keyword evidence="10" id="KW-1185">Reference proteome</keyword>
<name>A0A9P0BPC3_CHRIL</name>
<evidence type="ECO:0000256" key="5">
    <source>
        <dbReference type="ARBA" id="ARBA00022833"/>
    </source>
</evidence>
<feature type="domain" description="C2H2-type" evidence="8">
    <location>
        <begin position="86"/>
        <end position="114"/>
    </location>
</feature>
<dbReference type="AlphaFoldDB" id="A0A9P0BPC3"/>
<dbReference type="OrthoDB" id="3176202at2759"/>
<dbReference type="Gene3D" id="3.30.160.60">
    <property type="entry name" value="Classic Zinc Finger"/>
    <property type="match status" value="9"/>
</dbReference>
<keyword evidence="3" id="KW-0677">Repeat</keyword>
<feature type="domain" description="C2H2-type" evidence="8">
    <location>
        <begin position="519"/>
        <end position="546"/>
    </location>
</feature>
<feature type="domain" description="C2H2-type" evidence="8">
    <location>
        <begin position="314"/>
        <end position="341"/>
    </location>
</feature>
<feature type="domain" description="C2H2-type" evidence="8">
    <location>
        <begin position="341"/>
        <end position="368"/>
    </location>
</feature>
<accession>A0A9P0BPC3</accession>
<dbReference type="GO" id="GO:0000977">
    <property type="term" value="F:RNA polymerase II transcription regulatory region sequence-specific DNA binding"/>
    <property type="evidence" value="ECO:0007669"/>
    <property type="project" value="TreeGrafter"/>
</dbReference>
<dbReference type="Pfam" id="PF00096">
    <property type="entry name" value="zf-C2H2"/>
    <property type="match status" value="11"/>
</dbReference>
<dbReference type="PANTHER" id="PTHR24379:SF127">
    <property type="entry name" value="BLOODY FINGERS-RELATED"/>
    <property type="match status" value="1"/>
</dbReference>
<dbReference type="FunFam" id="3.30.160.60:FF:000145">
    <property type="entry name" value="Zinc finger protein 574"/>
    <property type="match status" value="4"/>
</dbReference>
<reference evidence="9" key="1">
    <citation type="submission" date="2021-12" db="EMBL/GenBank/DDBJ databases">
        <authorList>
            <person name="King R."/>
        </authorList>
    </citation>
    <scope>NUCLEOTIDE SEQUENCE</scope>
</reference>
<evidence type="ECO:0000256" key="2">
    <source>
        <dbReference type="ARBA" id="ARBA00022723"/>
    </source>
</evidence>
<keyword evidence="6" id="KW-0539">Nucleus</keyword>
<dbReference type="PANTHER" id="PTHR24379">
    <property type="entry name" value="KRAB AND ZINC FINGER DOMAIN-CONTAINING"/>
    <property type="match status" value="1"/>
</dbReference>
<keyword evidence="5" id="KW-0862">Zinc</keyword>
<dbReference type="PROSITE" id="PS00028">
    <property type="entry name" value="ZINC_FINGER_C2H2_1"/>
    <property type="match status" value="9"/>
</dbReference>
<dbReference type="SMART" id="SM00355">
    <property type="entry name" value="ZnF_C2H2"/>
    <property type="match status" value="11"/>
</dbReference>
<feature type="domain" description="C2H2-type" evidence="8">
    <location>
        <begin position="115"/>
        <end position="138"/>
    </location>
</feature>